<dbReference type="Gene3D" id="3.10.180.10">
    <property type="entry name" value="2,3-Dihydroxybiphenyl 1,2-Dioxygenase, domain 1"/>
    <property type="match status" value="1"/>
</dbReference>
<dbReference type="Pfam" id="PF13468">
    <property type="entry name" value="Glyoxalase_3"/>
    <property type="match status" value="1"/>
</dbReference>
<dbReference type="InterPro" id="IPR029068">
    <property type="entry name" value="Glyas_Bleomycin-R_OHBP_Dase"/>
</dbReference>
<name>A0A7C9R719_9HYPH</name>
<evidence type="ECO:0000313" key="2">
    <source>
        <dbReference type="EMBL" id="NGN39993.1"/>
    </source>
</evidence>
<evidence type="ECO:0000259" key="1">
    <source>
        <dbReference type="Pfam" id="PF13468"/>
    </source>
</evidence>
<accession>A0A7C9R719</accession>
<keyword evidence="3" id="KW-1185">Reference proteome</keyword>
<feature type="domain" description="Glyoxalase-like" evidence="1">
    <location>
        <begin position="10"/>
        <end position="193"/>
    </location>
</feature>
<dbReference type="Proteomes" id="UP000481252">
    <property type="component" value="Unassembled WGS sequence"/>
</dbReference>
<sequence length="296" mass="31035">MSISAKARPLDHLVLPTADLGVARERLAALGFTVAPVGIHPFGTENACVYFSDGTFLEPLAIGDAGKVDEAITAQNVFVERDRLFRERNGEEGFSALVFGTEDADADNAVFVRAAVSAGPRLDFSRPFVDASGKAETASFRLAFAAEADMPDTFFFTCELVNAPKVDRSALQAHANGARRIVGVVAVSADPTAYGGFFNVVAGAEAGLASSQSVQFELPNATIALTDSAGLKAAFGVDIPPASSLQLAAIVFSVKDLAKTEALFIADTVDYHRRGSRLIVTPAAGQGAILAFEEFS</sequence>
<evidence type="ECO:0000313" key="3">
    <source>
        <dbReference type="Proteomes" id="UP000481252"/>
    </source>
</evidence>
<dbReference type="RefSeq" id="WP_165114043.1">
    <property type="nucleotide sequence ID" value="NZ_JAAKZG010000001.1"/>
</dbReference>
<reference evidence="2 3" key="1">
    <citation type="submission" date="2020-02" db="EMBL/GenBank/DDBJ databases">
        <title>Genome sequence of the type strain CGMCC 1.15528 of Mesorhizobium zhangyense.</title>
        <authorList>
            <person name="Gao J."/>
            <person name="Sun J."/>
        </authorList>
    </citation>
    <scope>NUCLEOTIDE SEQUENCE [LARGE SCALE GENOMIC DNA]</scope>
    <source>
        <strain evidence="2 3">CGMCC 1.15528</strain>
    </source>
</reference>
<proteinExistence type="predicted"/>
<dbReference type="AlphaFoldDB" id="A0A7C9R719"/>
<dbReference type="SUPFAM" id="SSF54593">
    <property type="entry name" value="Glyoxalase/Bleomycin resistance protein/Dihydroxybiphenyl dioxygenase"/>
    <property type="match status" value="1"/>
</dbReference>
<protein>
    <submittedName>
        <fullName evidence="2">VOC family protein</fullName>
    </submittedName>
</protein>
<organism evidence="2 3">
    <name type="scientific">Mesorhizobium zhangyense</name>
    <dbReference type="NCBI Taxonomy" id="1776730"/>
    <lineage>
        <taxon>Bacteria</taxon>
        <taxon>Pseudomonadati</taxon>
        <taxon>Pseudomonadota</taxon>
        <taxon>Alphaproteobacteria</taxon>
        <taxon>Hyphomicrobiales</taxon>
        <taxon>Phyllobacteriaceae</taxon>
        <taxon>Mesorhizobium</taxon>
    </lineage>
</organism>
<comment type="caution">
    <text evidence="2">The sequence shown here is derived from an EMBL/GenBank/DDBJ whole genome shotgun (WGS) entry which is preliminary data.</text>
</comment>
<dbReference type="InterPro" id="IPR025870">
    <property type="entry name" value="Glyoxalase-like_dom"/>
</dbReference>
<gene>
    <name evidence="2" type="ORF">G6N74_02840</name>
</gene>
<dbReference type="EMBL" id="JAAKZG010000001">
    <property type="protein sequence ID" value="NGN39993.1"/>
    <property type="molecule type" value="Genomic_DNA"/>
</dbReference>